<dbReference type="PROSITE" id="PS51257">
    <property type="entry name" value="PROKAR_LIPOPROTEIN"/>
    <property type="match status" value="1"/>
</dbReference>
<dbReference type="Pfam" id="PF14054">
    <property type="entry name" value="DUF4249"/>
    <property type="match status" value="1"/>
</dbReference>
<dbReference type="KEGG" id="mgik:GO620_003055"/>
<dbReference type="RefSeq" id="WP_157522056.1">
    <property type="nucleotide sequence ID" value="NZ_CP066775.1"/>
</dbReference>
<keyword evidence="2" id="KW-1185">Reference proteome</keyword>
<protein>
    <submittedName>
        <fullName evidence="1">DUF4249 domain-containing protein</fullName>
    </submittedName>
</protein>
<evidence type="ECO:0000313" key="2">
    <source>
        <dbReference type="Proteomes" id="UP000429232"/>
    </source>
</evidence>
<dbReference type="AlphaFoldDB" id="A0A6I4HY65"/>
<proteinExistence type="predicted"/>
<organism evidence="1 2">
    <name type="scientific">Mucilaginibacter ginkgonis</name>
    <dbReference type="NCBI Taxonomy" id="2682091"/>
    <lineage>
        <taxon>Bacteria</taxon>
        <taxon>Pseudomonadati</taxon>
        <taxon>Bacteroidota</taxon>
        <taxon>Sphingobacteriia</taxon>
        <taxon>Sphingobacteriales</taxon>
        <taxon>Sphingobacteriaceae</taxon>
        <taxon>Mucilaginibacter</taxon>
    </lineage>
</organism>
<dbReference type="EMBL" id="CP066775">
    <property type="protein sequence ID" value="QQL50450.1"/>
    <property type="molecule type" value="Genomic_DNA"/>
</dbReference>
<sequence>MKIKSLKAGLIFMTAVAMICSCKESYVPPTPVGGTTNNLVVEGMINVSADSTVIRLSRTVKLTDTTSVKPELNAQLSVENDAGATYNLTSLGKGRYYATGHPLPSTSKYRLRIKTADGKTYLSDYVEAKISPPIDSVSWKAFSDRIEIYATTHDPNKASTYYKYDYTDAWEFHAAFQSQLKVVGSTIVTRNLPADDIFTCWSNSSSTLINLASSAKLSQDVIYQNRVNTIPSDAEKISVRYSILVKQRVLTKEEFDFWTNLQKNTEKLGSIFDAQPSVLSGNIHNINDANEVVVGYVTAGTEATQRIFINRSQLPISYHKADPNHCATDSLLYYNPLSGIHEVQEYILTNQQIPISGFNLPAQGIIGAPPICADCTLRGTKAKPSYW</sequence>
<reference evidence="1 2" key="1">
    <citation type="submission" date="2020-12" db="EMBL/GenBank/DDBJ databases">
        <title>HMF7856_wgs.fasta genome submission.</title>
        <authorList>
            <person name="Kang H."/>
            <person name="Kim H."/>
            <person name="Joh K."/>
        </authorList>
    </citation>
    <scope>NUCLEOTIDE SEQUENCE [LARGE SCALE GENOMIC DNA]</scope>
    <source>
        <strain evidence="1 2">HMF7856</strain>
    </source>
</reference>
<dbReference type="Proteomes" id="UP000429232">
    <property type="component" value="Chromosome"/>
</dbReference>
<accession>A0A6I4HY65</accession>
<evidence type="ECO:0000313" key="1">
    <source>
        <dbReference type="EMBL" id="QQL50450.1"/>
    </source>
</evidence>
<gene>
    <name evidence="1" type="ORF">GO620_003055</name>
</gene>
<dbReference type="InterPro" id="IPR025345">
    <property type="entry name" value="DUF4249"/>
</dbReference>
<name>A0A6I4HY65_9SPHI</name>